<evidence type="ECO:0000256" key="1">
    <source>
        <dbReference type="SAM" id="SignalP"/>
    </source>
</evidence>
<dbReference type="InParanoid" id="A0A371RI07"/>
<feature type="chain" id="PRO_5016868851" description="DUF1579 domain-containing protein" evidence="1">
    <location>
        <begin position="17"/>
        <end position="194"/>
    </location>
</feature>
<evidence type="ECO:0000313" key="2">
    <source>
        <dbReference type="EMBL" id="RFB05071.1"/>
    </source>
</evidence>
<dbReference type="AlphaFoldDB" id="A0A371RI07"/>
<name>A0A371RI07_9PROT</name>
<accession>A0A371RI07</accession>
<feature type="signal peptide" evidence="1">
    <location>
        <begin position="1"/>
        <end position="16"/>
    </location>
</feature>
<comment type="caution">
    <text evidence="2">The sequence shown here is derived from an EMBL/GenBank/DDBJ whole genome shotgun (WGS) entry which is preliminary data.</text>
</comment>
<proteinExistence type="predicted"/>
<organism evidence="2 3">
    <name type="scientific">Parvularcula marina</name>
    <dbReference type="NCBI Taxonomy" id="2292771"/>
    <lineage>
        <taxon>Bacteria</taxon>
        <taxon>Pseudomonadati</taxon>
        <taxon>Pseudomonadota</taxon>
        <taxon>Alphaproteobacteria</taxon>
        <taxon>Parvularculales</taxon>
        <taxon>Parvularculaceae</taxon>
        <taxon>Parvularcula</taxon>
    </lineage>
</organism>
<keyword evidence="1" id="KW-0732">Signal</keyword>
<evidence type="ECO:0000313" key="3">
    <source>
        <dbReference type="Proteomes" id="UP000264589"/>
    </source>
</evidence>
<dbReference type="Proteomes" id="UP000264589">
    <property type="component" value="Unassembled WGS sequence"/>
</dbReference>
<evidence type="ECO:0008006" key="4">
    <source>
        <dbReference type="Google" id="ProtNLM"/>
    </source>
</evidence>
<sequence>MSLLSSSLLVSLLALGAQPSGDFAPPCEKAPYTQFDMWVGEWVAFDWETGVVQGIDRIRKINNDCVIHQEWQQMTDRYRTAGAPYRYGGISFSYPLLSGGWKQVWLGNGGWPIELTGKLDEDGVMTLSTAEFDTPDGKIGKRTWRWAPQEDGSLHSWGEFVSKDPEGEWSAPQIVWNLRYVRHADAPELGAVSQ</sequence>
<dbReference type="OrthoDB" id="8902597at2"/>
<dbReference type="RefSeq" id="WP_116391702.1">
    <property type="nucleotide sequence ID" value="NZ_QUQO01000001.1"/>
</dbReference>
<reference evidence="2 3" key="1">
    <citation type="submission" date="2018-08" db="EMBL/GenBank/DDBJ databases">
        <title>Parvularcula sp. SM1705, isolated from surface water of the South Sea China.</title>
        <authorList>
            <person name="Sun L."/>
        </authorList>
    </citation>
    <scope>NUCLEOTIDE SEQUENCE [LARGE SCALE GENOMIC DNA]</scope>
    <source>
        <strain evidence="2 3">SM1705</strain>
    </source>
</reference>
<gene>
    <name evidence="2" type="ORF">DX908_07070</name>
</gene>
<dbReference type="EMBL" id="QUQO01000001">
    <property type="protein sequence ID" value="RFB05071.1"/>
    <property type="molecule type" value="Genomic_DNA"/>
</dbReference>
<protein>
    <recommendedName>
        <fullName evidence="4">DUF1579 domain-containing protein</fullName>
    </recommendedName>
</protein>
<keyword evidence="3" id="KW-1185">Reference proteome</keyword>